<reference evidence="1 2" key="1">
    <citation type="submission" date="2014-12" db="EMBL/GenBank/DDBJ databases">
        <title>Genome sequence of Morococcus cerebrosus.</title>
        <authorList>
            <person name="Shin S.-K."/>
            <person name="Yi H."/>
        </authorList>
    </citation>
    <scope>NUCLEOTIDE SEQUENCE [LARGE SCALE GENOMIC DNA]</scope>
    <source>
        <strain evidence="1 2">CIP 81.93</strain>
    </source>
</reference>
<protein>
    <submittedName>
        <fullName evidence="1">Uncharacterized protein</fullName>
    </submittedName>
</protein>
<evidence type="ECO:0000313" key="1">
    <source>
        <dbReference type="EMBL" id="KIC07614.1"/>
    </source>
</evidence>
<sequence length="55" mass="6403">MPTLHAIPYQIPSRMLYPLVCRKFQTTCPCKILAGKTKPYRRRHAHTHKSSHDGE</sequence>
<accession>A0A0C1E6C1</accession>
<evidence type="ECO:0000313" key="2">
    <source>
        <dbReference type="Proteomes" id="UP000031390"/>
    </source>
</evidence>
<dbReference type="Proteomes" id="UP000031390">
    <property type="component" value="Unassembled WGS sequence"/>
</dbReference>
<gene>
    <name evidence="1" type="ORF">MCC93_13470</name>
</gene>
<comment type="caution">
    <text evidence="1">The sequence shown here is derived from an EMBL/GenBank/DDBJ whole genome shotgun (WGS) entry which is preliminary data.</text>
</comment>
<organism evidence="1 2">
    <name type="scientific">Morococcus cerebrosus</name>
    <dbReference type="NCBI Taxonomy" id="1056807"/>
    <lineage>
        <taxon>Bacteria</taxon>
        <taxon>Pseudomonadati</taxon>
        <taxon>Pseudomonadota</taxon>
        <taxon>Betaproteobacteria</taxon>
        <taxon>Neisseriales</taxon>
        <taxon>Neisseriaceae</taxon>
        <taxon>Morococcus</taxon>
    </lineage>
</organism>
<proteinExistence type="predicted"/>
<dbReference type="AlphaFoldDB" id="A0A0C1E6C1"/>
<dbReference type="EMBL" id="JUFZ01000051">
    <property type="protein sequence ID" value="KIC07614.1"/>
    <property type="molecule type" value="Genomic_DNA"/>
</dbReference>
<name>A0A0C1E6C1_9NEIS</name>